<dbReference type="Proteomes" id="UP000831460">
    <property type="component" value="Chromosome"/>
</dbReference>
<dbReference type="RefSeq" id="WP_243551246.1">
    <property type="nucleotide sequence ID" value="NZ_CP094532.1"/>
</dbReference>
<organism evidence="1 2">
    <name type="scientific">Chryseobacterium suipulveris</name>
    <dbReference type="NCBI Taxonomy" id="2929800"/>
    <lineage>
        <taxon>Bacteria</taxon>
        <taxon>Pseudomonadati</taxon>
        <taxon>Bacteroidota</taxon>
        <taxon>Flavobacteriia</taxon>
        <taxon>Flavobacteriales</taxon>
        <taxon>Weeksellaceae</taxon>
        <taxon>Chryseobacterium group</taxon>
        <taxon>Chryseobacterium</taxon>
    </lineage>
</organism>
<proteinExistence type="predicted"/>
<gene>
    <name evidence="1" type="ORF">MTP09_06310</name>
</gene>
<sequence length="126" mass="15264">MMLKRNYLKINFEQKSNLQKSETNIFLKILEKLTSIVIPKANPDFDKKISNIETWLIEFDEEGIPIREIGINNQNEPIMVMPWKNNYGFWTDNNLKYFDFKELFKFQKIDKNEFENNWKSFENNNS</sequence>
<evidence type="ECO:0000313" key="1">
    <source>
        <dbReference type="EMBL" id="UOE42249.1"/>
    </source>
</evidence>
<keyword evidence="2" id="KW-1185">Reference proteome</keyword>
<accession>A0ABY4BTN1</accession>
<name>A0ABY4BTN1_9FLAO</name>
<protein>
    <submittedName>
        <fullName evidence="1">Uncharacterized protein</fullName>
    </submittedName>
</protein>
<dbReference type="EMBL" id="CP094532">
    <property type="protein sequence ID" value="UOE42249.1"/>
    <property type="molecule type" value="Genomic_DNA"/>
</dbReference>
<reference evidence="1 2" key="1">
    <citation type="submission" date="2022-03" db="EMBL/GenBank/DDBJ databases">
        <title>Chryseobacterium sp. isolated from particulate matters in swine house.</title>
        <authorList>
            <person name="Won M."/>
            <person name="Kim S.-J."/>
            <person name="Kwon S.-W."/>
        </authorList>
    </citation>
    <scope>NUCLEOTIDE SEQUENCE [LARGE SCALE GENOMIC DNA]</scope>
    <source>
        <strain evidence="1 2">SC2-2</strain>
    </source>
</reference>
<evidence type="ECO:0000313" key="2">
    <source>
        <dbReference type="Proteomes" id="UP000831460"/>
    </source>
</evidence>